<dbReference type="InterPro" id="IPR036388">
    <property type="entry name" value="WH-like_DNA-bd_sf"/>
</dbReference>
<name>A0A5B2TBY5_9PROT</name>
<evidence type="ECO:0000313" key="7">
    <source>
        <dbReference type="EMBL" id="KAA2211574.1"/>
    </source>
</evidence>
<comment type="caution">
    <text evidence="7">The sequence shown here is derived from an EMBL/GenBank/DDBJ whole genome shotgun (WGS) entry which is preliminary data.</text>
</comment>
<evidence type="ECO:0000256" key="2">
    <source>
        <dbReference type="ARBA" id="ARBA00023015"/>
    </source>
</evidence>
<dbReference type="InterPro" id="IPR005119">
    <property type="entry name" value="LysR_subst-bd"/>
</dbReference>
<dbReference type="GO" id="GO:2000142">
    <property type="term" value="P:regulation of DNA-templated transcription initiation"/>
    <property type="evidence" value="ECO:0007669"/>
    <property type="project" value="TreeGrafter"/>
</dbReference>
<evidence type="ECO:0000256" key="3">
    <source>
        <dbReference type="ARBA" id="ARBA00023125"/>
    </source>
</evidence>
<dbReference type="Pfam" id="PF03466">
    <property type="entry name" value="LysR_substrate"/>
    <property type="match status" value="1"/>
</dbReference>
<dbReference type="FunFam" id="1.10.10.10:FF:000001">
    <property type="entry name" value="LysR family transcriptional regulator"/>
    <property type="match status" value="1"/>
</dbReference>
<dbReference type="PROSITE" id="PS50931">
    <property type="entry name" value="HTH_LYSR"/>
    <property type="match status" value="1"/>
</dbReference>
<dbReference type="RefSeq" id="WP_149813969.1">
    <property type="nucleotide sequence ID" value="NZ_VUKA01000021.1"/>
</dbReference>
<gene>
    <name evidence="7" type="ORF">F0Q34_19410</name>
</gene>
<dbReference type="PANTHER" id="PTHR30293">
    <property type="entry name" value="TRANSCRIPTIONAL REGULATORY PROTEIN NAC-RELATED"/>
    <property type="match status" value="1"/>
</dbReference>
<dbReference type="AlphaFoldDB" id="A0A5B2TBY5"/>
<dbReference type="SUPFAM" id="SSF46785">
    <property type="entry name" value="Winged helix' DNA-binding domain"/>
    <property type="match status" value="1"/>
</dbReference>
<accession>A0A5B2TBY5</accession>
<evidence type="ECO:0000256" key="1">
    <source>
        <dbReference type="ARBA" id="ARBA00009437"/>
    </source>
</evidence>
<evidence type="ECO:0000256" key="4">
    <source>
        <dbReference type="ARBA" id="ARBA00023159"/>
    </source>
</evidence>
<dbReference type="GO" id="GO:0003677">
    <property type="term" value="F:DNA binding"/>
    <property type="evidence" value="ECO:0007669"/>
    <property type="project" value="UniProtKB-KW"/>
</dbReference>
<proteinExistence type="inferred from homology"/>
<organism evidence="7 8">
    <name type="scientific">Teichococcus oryzae</name>
    <dbReference type="NCBI Taxonomy" id="1608942"/>
    <lineage>
        <taxon>Bacteria</taxon>
        <taxon>Pseudomonadati</taxon>
        <taxon>Pseudomonadota</taxon>
        <taxon>Alphaproteobacteria</taxon>
        <taxon>Acetobacterales</taxon>
        <taxon>Roseomonadaceae</taxon>
        <taxon>Roseomonas</taxon>
    </lineage>
</organism>
<dbReference type="GO" id="GO:0003700">
    <property type="term" value="F:DNA-binding transcription factor activity"/>
    <property type="evidence" value="ECO:0007669"/>
    <property type="project" value="InterPro"/>
</dbReference>
<dbReference type="SUPFAM" id="SSF53850">
    <property type="entry name" value="Periplasmic binding protein-like II"/>
    <property type="match status" value="1"/>
</dbReference>
<evidence type="ECO:0000313" key="8">
    <source>
        <dbReference type="Proteomes" id="UP000322110"/>
    </source>
</evidence>
<evidence type="ECO:0000256" key="5">
    <source>
        <dbReference type="ARBA" id="ARBA00023163"/>
    </source>
</evidence>
<sequence length="329" mass="35981">MNLRQLRYFTKTVEAGNITRAAEQLFIAQPGLGLQIRQLEEALGVPLLHRHSRGVTPTAAGQILYDRACEILRLVEDTQREVKTVSSPLRENISLGLTNGVTNLLGVTLMLSAREELPSVHLLLVEGQTLNLVEALEREEIDFAVTYDVAERPGLLRVPLMEDELLLVSAPRASLAESVAFGELAQEELVLGGERDALRRLVQLTADKLNVPLRISFEASSVAAIRSLLFREQVATIMAFGSAAEDIQAGRLVGRRIVSPSLRRTLFLARLIRRPLFLNEGALIDLLGRAMSGMVEAMGTLATPLPSLSAPLSRTVDQMALPEADRDAP</sequence>
<dbReference type="EMBL" id="VUKA01000021">
    <property type="protein sequence ID" value="KAA2211574.1"/>
    <property type="molecule type" value="Genomic_DNA"/>
</dbReference>
<feature type="domain" description="HTH lysR-type" evidence="6">
    <location>
        <begin position="1"/>
        <end position="58"/>
    </location>
</feature>
<protein>
    <submittedName>
        <fullName evidence="7">LysR family transcriptional regulator</fullName>
    </submittedName>
</protein>
<dbReference type="Gene3D" id="3.40.190.290">
    <property type="match status" value="1"/>
</dbReference>
<dbReference type="PANTHER" id="PTHR30293:SF0">
    <property type="entry name" value="NITROGEN ASSIMILATION REGULATORY PROTEIN NAC"/>
    <property type="match status" value="1"/>
</dbReference>
<dbReference type="InterPro" id="IPR000847">
    <property type="entry name" value="LysR_HTH_N"/>
</dbReference>
<keyword evidence="5" id="KW-0804">Transcription</keyword>
<dbReference type="InterPro" id="IPR036390">
    <property type="entry name" value="WH_DNA-bd_sf"/>
</dbReference>
<dbReference type="PRINTS" id="PR00039">
    <property type="entry name" value="HTHLYSR"/>
</dbReference>
<keyword evidence="8" id="KW-1185">Reference proteome</keyword>
<keyword evidence="3" id="KW-0238">DNA-binding</keyword>
<dbReference type="Proteomes" id="UP000322110">
    <property type="component" value="Unassembled WGS sequence"/>
</dbReference>
<dbReference type="Gene3D" id="1.10.10.10">
    <property type="entry name" value="Winged helix-like DNA-binding domain superfamily/Winged helix DNA-binding domain"/>
    <property type="match status" value="1"/>
</dbReference>
<dbReference type="OrthoDB" id="8479357at2"/>
<keyword evidence="2" id="KW-0805">Transcription regulation</keyword>
<reference evidence="7 8" key="1">
    <citation type="journal article" date="2015" name="Int. J. Syst. Evol. Microbiol.">
        <title>Roseomonas oryzae sp. nov., isolated from paddy rhizosphere soil.</title>
        <authorList>
            <person name="Ramaprasad E.V."/>
            <person name="Sasikala Ch."/>
            <person name="Ramana Ch.V."/>
        </authorList>
    </citation>
    <scope>NUCLEOTIDE SEQUENCE [LARGE SCALE GENOMIC DNA]</scope>
    <source>
        <strain evidence="7 8">KCTC 42542</strain>
    </source>
</reference>
<keyword evidence="4" id="KW-0010">Activator</keyword>
<evidence type="ECO:0000259" key="6">
    <source>
        <dbReference type="PROSITE" id="PS50931"/>
    </source>
</evidence>
<dbReference type="Pfam" id="PF00126">
    <property type="entry name" value="HTH_1"/>
    <property type="match status" value="1"/>
</dbReference>
<comment type="similarity">
    <text evidence="1">Belongs to the LysR transcriptional regulatory family.</text>
</comment>